<proteinExistence type="predicted"/>
<name>Q4RHD5_TETNG</name>
<protein>
    <submittedName>
        <fullName evidence="2">(spotted green pufferfish) hypothetical protein</fullName>
    </submittedName>
</protein>
<keyword evidence="1" id="KW-0472">Membrane</keyword>
<keyword evidence="1" id="KW-0812">Transmembrane</keyword>
<keyword evidence="1" id="KW-1133">Transmembrane helix</keyword>
<sequence>MNINVNSGALCRGQELQDSAGTMTGTDASHKTADPLVQTRILVSFCASAAMFFFYASSWLPEHAADWLIVQGGYYMAAIAMRSSAIILFRRDHQESPHPPSFFFPSLSFHPFTPFPHCPLHTHTHTHTLTQTHHTQHGMNRAPPALLEQMGAVEGSRLVSLILHTLALTFFFLSLTRQVETKANNFTFPHLCLCG</sequence>
<accession>Q4RHD5</accession>
<reference evidence="2" key="2">
    <citation type="submission" date="2004-02" db="EMBL/GenBank/DDBJ databases">
        <authorList>
            <consortium name="Genoscope"/>
            <consortium name="Whitehead Institute Centre for Genome Research"/>
        </authorList>
    </citation>
    <scope>NUCLEOTIDE SEQUENCE</scope>
</reference>
<feature type="transmembrane region" description="Helical" evidence="1">
    <location>
        <begin position="72"/>
        <end position="89"/>
    </location>
</feature>
<evidence type="ECO:0000256" key="1">
    <source>
        <dbReference type="SAM" id="Phobius"/>
    </source>
</evidence>
<evidence type="ECO:0000313" key="2">
    <source>
        <dbReference type="EMBL" id="CAG12197.1"/>
    </source>
</evidence>
<dbReference type="AlphaFoldDB" id="Q4RHD5"/>
<reference evidence="2" key="1">
    <citation type="journal article" date="2004" name="Nature">
        <title>Genome duplication in the teleost fish Tetraodon nigroviridis reveals the early vertebrate proto-karyotype.</title>
        <authorList>
            <person name="Jaillon O."/>
            <person name="Aury J.-M."/>
            <person name="Brunet F."/>
            <person name="Petit J.-L."/>
            <person name="Stange-Thomann N."/>
            <person name="Mauceli E."/>
            <person name="Bouneau L."/>
            <person name="Fischer C."/>
            <person name="Ozouf-Costaz C."/>
            <person name="Bernot A."/>
            <person name="Nicaud S."/>
            <person name="Jaffe D."/>
            <person name="Fisher S."/>
            <person name="Lutfalla G."/>
            <person name="Dossat C."/>
            <person name="Segurens B."/>
            <person name="Dasilva C."/>
            <person name="Salanoubat M."/>
            <person name="Levy M."/>
            <person name="Boudet N."/>
            <person name="Castellano S."/>
            <person name="Anthouard V."/>
            <person name="Jubin C."/>
            <person name="Castelli V."/>
            <person name="Katinka M."/>
            <person name="Vacherie B."/>
            <person name="Biemont C."/>
            <person name="Skalli Z."/>
            <person name="Cattolico L."/>
            <person name="Poulain J."/>
            <person name="De Berardinis V."/>
            <person name="Cruaud C."/>
            <person name="Duprat S."/>
            <person name="Brottier P."/>
            <person name="Coutanceau J.-P."/>
            <person name="Gouzy J."/>
            <person name="Parra G."/>
            <person name="Lardier G."/>
            <person name="Chapple C."/>
            <person name="McKernan K.J."/>
            <person name="McEwan P."/>
            <person name="Bosak S."/>
            <person name="Kellis M."/>
            <person name="Volff J.-N."/>
            <person name="Guigo R."/>
            <person name="Zody M.C."/>
            <person name="Mesirov J."/>
            <person name="Lindblad-Toh K."/>
            <person name="Birren B."/>
            <person name="Nusbaum C."/>
            <person name="Kahn D."/>
            <person name="Robinson-Rechavi M."/>
            <person name="Laudet V."/>
            <person name="Schachter V."/>
            <person name="Quetier F."/>
            <person name="Saurin W."/>
            <person name="Scarpelli C."/>
            <person name="Wincker P."/>
            <person name="Lander E.S."/>
            <person name="Weissenbach J."/>
            <person name="Roest Crollius H."/>
        </authorList>
    </citation>
    <scope>NUCLEOTIDE SEQUENCE [LARGE SCALE GENOMIC DNA]</scope>
</reference>
<dbReference type="KEGG" id="tng:GSTEN00034394G001"/>
<dbReference type="EMBL" id="CAAE01015050">
    <property type="protein sequence ID" value="CAG12197.1"/>
    <property type="molecule type" value="Genomic_DNA"/>
</dbReference>
<feature type="transmembrane region" description="Helical" evidence="1">
    <location>
        <begin position="41"/>
        <end position="60"/>
    </location>
</feature>
<comment type="caution">
    <text evidence="2">The sequence shown here is derived from an EMBL/GenBank/DDBJ whole genome shotgun (WGS) entry which is preliminary data.</text>
</comment>
<feature type="transmembrane region" description="Helical" evidence="1">
    <location>
        <begin position="158"/>
        <end position="176"/>
    </location>
</feature>
<gene>
    <name evidence="2" type="ORF">GSTENG00034394001</name>
</gene>
<organism evidence="2">
    <name type="scientific">Tetraodon nigroviridis</name>
    <name type="common">Spotted green pufferfish</name>
    <name type="synonym">Chelonodon nigroviridis</name>
    <dbReference type="NCBI Taxonomy" id="99883"/>
    <lineage>
        <taxon>Eukaryota</taxon>
        <taxon>Metazoa</taxon>
        <taxon>Chordata</taxon>
        <taxon>Craniata</taxon>
        <taxon>Vertebrata</taxon>
        <taxon>Euteleostomi</taxon>
        <taxon>Actinopterygii</taxon>
        <taxon>Neopterygii</taxon>
        <taxon>Teleostei</taxon>
        <taxon>Neoteleostei</taxon>
        <taxon>Acanthomorphata</taxon>
        <taxon>Eupercaria</taxon>
        <taxon>Tetraodontiformes</taxon>
        <taxon>Tetradontoidea</taxon>
        <taxon>Tetraodontidae</taxon>
        <taxon>Tetraodon</taxon>
    </lineage>
</organism>